<dbReference type="InterPro" id="IPR014819">
    <property type="entry name" value="PriCT_2"/>
</dbReference>
<name>S5DR85_9VIRU</name>
<organism evidence="2">
    <name type="scientific">Apophua simplicipes ichnovirus</name>
    <dbReference type="NCBI Taxonomy" id="1329648"/>
    <lineage>
        <taxon>Viruses</taxon>
        <taxon>Viruses incertae sedis</taxon>
        <taxon>Polydnaviriformidae</taxon>
        <taxon>Ichnoviriform</taxon>
    </lineage>
</organism>
<feature type="domain" description="Primase C-terminal 2" evidence="1">
    <location>
        <begin position="47"/>
        <end position="109"/>
    </location>
</feature>
<proteinExistence type="predicted"/>
<dbReference type="GO" id="GO:0016817">
    <property type="term" value="F:hydrolase activity, acting on acid anhydrides"/>
    <property type="evidence" value="ECO:0007669"/>
    <property type="project" value="InterPro"/>
</dbReference>
<evidence type="ECO:0000313" key="2">
    <source>
        <dbReference type="EMBL" id="AGQ20188.1"/>
    </source>
</evidence>
<accession>S5DR85</accession>
<sequence length="542" mass="62649">MLYINSVQVSKSSELLIDESNDEPSIKRRKMNEDTRYSSFNIKSLEELVMNLESRHSEKYDLWRNVLWALNKTGRENGYDTFEIADQFSKRSAKYKDSEDVKKTFESSDGTMSIHYLIDISKIYEEGLHIMEKYLSKKVPSIYLPLTLEQVDYRDPNKIRLTVNCSNISHTLFIIPDFYVLTDHNGLILFFLNTTISSKSSILKSVCPAMRGGFTVTLQEDDYEFVSRKNKGSFILKNPLQPGNASILFSNGQRGRKTTDLQCIYKALRKETMKFFFGNFKKPFSDDSACFVDIHRKNSNVIRDDTELVQALHAAKPSIKSRYRFSGNTIYYCRPETNVWEIIGEKKFDFQLRNYFTNTAELELTRAELKHISMKNSMTNLRNYILGEVDITDFANRLNSKLQLFITNNKTIDLSSTPPIIRHIEIEDLAKTTCGWSYNPDLAAIHKESVQSYFNTMFPEQSERDWILSYIARFLNGTRMNEPFIILIDEHEDKTGKTTLMQLLKAVFGNYFIANSKVVTAGGSRDYNEYAGGLYSTLQLKS</sequence>
<reference evidence="2" key="1">
    <citation type="journal article" date="2013" name="J. Gen. Virol.">
        <title>Ultrastructural and genomic characterization of a second banchine polydnavirus confirms the existence of shared features within this ichnovirus lineage.</title>
        <authorList>
            <person name="Djoumad A."/>
            <person name="Stoltz D."/>
            <person name="Beliveau C."/>
            <person name="Boyle B."/>
            <person name="Kuhn L."/>
            <person name="Cusson M."/>
        </authorList>
    </citation>
    <scope>NUCLEOTIDE SEQUENCE</scope>
</reference>
<dbReference type="EMBL" id="KC752280">
    <property type="protein sequence ID" value="AGQ20188.1"/>
    <property type="molecule type" value="Genomic_DNA"/>
</dbReference>
<dbReference type="Pfam" id="PF08707">
    <property type="entry name" value="PriCT_2"/>
    <property type="match status" value="1"/>
</dbReference>
<protein>
    <submittedName>
        <fullName evidence="2">AsIV-cont00074-ORF1</fullName>
    </submittedName>
</protein>
<evidence type="ECO:0000259" key="1">
    <source>
        <dbReference type="Pfam" id="PF08707"/>
    </source>
</evidence>